<feature type="region of interest" description="Disordered" evidence="1">
    <location>
        <begin position="350"/>
        <end position="459"/>
    </location>
</feature>
<proteinExistence type="predicted"/>
<organism>
    <name type="scientific">Pediculus humanus subsp. corporis</name>
    <name type="common">Body louse</name>
    <dbReference type="NCBI Taxonomy" id="121224"/>
    <lineage>
        <taxon>Eukaryota</taxon>
        <taxon>Metazoa</taxon>
        <taxon>Ecdysozoa</taxon>
        <taxon>Arthropoda</taxon>
        <taxon>Hexapoda</taxon>
        <taxon>Insecta</taxon>
        <taxon>Pterygota</taxon>
        <taxon>Neoptera</taxon>
        <taxon>Paraneoptera</taxon>
        <taxon>Psocodea</taxon>
        <taxon>Troctomorpha</taxon>
        <taxon>Phthiraptera</taxon>
        <taxon>Anoplura</taxon>
        <taxon>Pediculidae</taxon>
        <taxon>Pediculus</taxon>
    </lineage>
</organism>
<reference evidence="2" key="2">
    <citation type="submission" date="2007-04" db="EMBL/GenBank/DDBJ databases">
        <title>The genome of the human body louse.</title>
        <authorList>
            <consortium name="The Human Body Louse Genome Consortium"/>
            <person name="Kirkness E."/>
            <person name="Walenz B."/>
            <person name="Hass B."/>
            <person name="Bruggner R."/>
            <person name="Strausberg R."/>
        </authorList>
    </citation>
    <scope>NUCLEOTIDE SEQUENCE</scope>
    <source>
        <strain evidence="2">USDA</strain>
    </source>
</reference>
<keyword evidence="4" id="KW-1185">Reference proteome</keyword>
<dbReference type="HOGENOM" id="CLU_417596_0_0_1"/>
<dbReference type="RefSeq" id="XP_002429384.1">
    <property type="nucleotide sequence ID" value="XM_002429339.1"/>
</dbReference>
<evidence type="ECO:0000313" key="3">
    <source>
        <dbReference type="EnsemblMetazoa" id="PHUM431290-PA"/>
    </source>
</evidence>
<dbReference type="GeneID" id="8230238"/>
<dbReference type="EMBL" id="DS235762">
    <property type="protein sequence ID" value="EEB16646.1"/>
    <property type="molecule type" value="Genomic_DNA"/>
</dbReference>
<accession>E0VTE0</accession>
<dbReference type="VEuPathDB" id="VectorBase:PHUM431290"/>
<protein>
    <submittedName>
        <fullName evidence="2 3">Uncharacterized protein</fullName>
    </submittedName>
</protein>
<evidence type="ECO:0000313" key="2">
    <source>
        <dbReference type="EMBL" id="EEB16646.1"/>
    </source>
</evidence>
<reference evidence="2" key="1">
    <citation type="submission" date="2007-04" db="EMBL/GenBank/DDBJ databases">
        <title>Annotation of Pediculus humanus corporis strain USDA.</title>
        <authorList>
            <person name="Kirkness E."/>
            <person name="Hannick L."/>
            <person name="Hass B."/>
            <person name="Bruggner R."/>
            <person name="Lawson D."/>
            <person name="Bidwell S."/>
            <person name="Joardar V."/>
            <person name="Caler E."/>
            <person name="Walenz B."/>
            <person name="Inman J."/>
            <person name="Schobel S."/>
            <person name="Galinsky K."/>
            <person name="Amedeo P."/>
            <person name="Strausberg R."/>
        </authorList>
    </citation>
    <scope>NUCLEOTIDE SEQUENCE</scope>
    <source>
        <strain evidence="2">USDA</strain>
    </source>
</reference>
<evidence type="ECO:0000313" key="4">
    <source>
        <dbReference type="Proteomes" id="UP000009046"/>
    </source>
</evidence>
<sequence>MEMTLKKELEATKSALKMQTMRCRHLVVAFTKKLHEKEMELRASKNLRDQQLSLLLRALLILESRIKKEQKLICQQLEEKDLIIEKQEREISKYKKYGSEGMRNVASKGKGKNGKLEKIGKSNSTCGTATGEESEYEINVKRDENNAFIDNPVLESVNQILLRDEEELLKIGKPIAINLNEKEMDGNGGDDTTEWYETNSNDVLSNEKIISNDDWNLNIIDKKDEYDSMTVKDDGGGGGGCWINEKTSPVKSQHLEEKACLEMSKKNLTVVDLDEINNCETLKNERTISPVKSTASYEEILPISYGVNYNNNNHNNKPPVHSSQKPPALPPKPARLLKPHQVLQKKNAEIQQKNFNAAPTTTTTTTTATTNHISKSSDNLGTNVITQSSNLGHSQPKKSVVINELNETSINKRHGGGPGKSTAEGSKTNSRQTETSSKLKKNHANHSHVQSSSEIMKNSNVSSFVKQKKKKGEDIMGNCRAIKIGSSVSSLITGLSRDTIVTELSSGSFNSHEDVSHVSQLVRQFEVLGKYNNNNNDDVDDARGENDINDMRKNFEEFKLEESYAESEENGGRHDGDGAENKNMVNYYATLTIVPPPLPKDPPPVTDLEYKMYETFLENTGLSQKSILTPSRMLSNHRSCLKPKDVKHRSRVKAAAAIEKCNMNSSNGSSSTVKYWTEPFL</sequence>
<dbReference type="EMBL" id="AAZO01005261">
    <property type="status" value="NOT_ANNOTATED_CDS"/>
    <property type="molecule type" value="Genomic_DNA"/>
</dbReference>
<name>E0VTE0_PEDHC</name>
<dbReference type="OrthoDB" id="6158299at2759"/>
<feature type="region of interest" description="Disordered" evidence="1">
    <location>
        <begin position="308"/>
        <end position="334"/>
    </location>
</feature>
<feature type="region of interest" description="Disordered" evidence="1">
    <location>
        <begin position="105"/>
        <end position="129"/>
    </location>
</feature>
<dbReference type="InParanoid" id="E0VTE0"/>
<feature type="compositionally biased region" description="Low complexity" evidence="1">
    <location>
        <begin position="357"/>
        <end position="370"/>
    </location>
</feature>
<feature type="compositionally biased region" description="Polar residues" evidence="1">
    <location>
        <begin position="423"/>
        <end position="436"/>
    </location>
</feature>
<dbReference type="CTD" id="8230238"/>
<reference evidence="3" key="3">
    <citation type="submission" date="2020-05" db="UniProtKB">
        <authorList>
            <consortium name="EnsemblMetazoa"/>
        </authorList>
    </citation>
    <scope>IDENTIFICATION</scope>
    <source>
        <strain evidence="3">USDA</strain>
    </source>
</reference>
<dbReference type="EnsemblMetazoa" id="PHUM431290-RA">
    <property type="protein sequence ID" value="PHUM431290-PA"/>
    <property type="gene ID" value="PHUM431290"/>
</dbReference>
<dbReference type="OMA" id="DEINNCE"/>
<feature type="compositionally biased region" description="Polar residues" evidence="1">
    <location>
        <begin position="371"/>
        <end position="393"/>
    </location>
</feature>
<dbReference type="eggNOG" id="ENOG502S94Q">
    <property type="taxonomic scope" value="Eukaryota"/>
</dbReference>
<dbReference type="Proteomes" id="UP000009046">
    <property type="component" value="Unassembled WGS sequence"/>
</dbReference>
<feature type="compositionally biased region" description="Polar residues" evidence="1">
    <location>
        <begin position="447"/>
        <end position="459"/>
    </location>
</feature>
<dbReference type="AlphaFoldDB" id="E0VTE0"/>
<gene>
    <name evidence="3" type="primary">8230238</name>
    <name evidence="2" type="ORF">Phum_PHUM431290</name>
</gene>
<evidence type="ECO:0000256" key="1">
    <source>
        <dbReference type="SAM" id="MobiDB-lite"/>
    </source>
</evidence>
<dbReference type="KEGG" id="phu:Phum_PHUM431290"/>